<evidence type="ECO:0000313" key="3">
    <source>
        <dbReference type="Proteomes" id="UP000541583"/>
    </source>
</evidence>
<evidence type="ECO:0000313" key="2">
    <source>
        <dbReference type="EMBL" id="MBB6127899.1"/>
    </source>
</evidence>
<dbReference type="AlphaFoldDB" id="A0A1N7F2F9"/>
<evidence type="ECO:0000313" key="1">
    <source>
        <dbReference type="EMBL" id="MBB6112104.1"/>
    </source>
</evidence>
<dbReference type="Proteomes" id="UP000548326">
    <property type="component" value="Unassembled WGS sequence"/>
</dbReference>
<gene>
    <name evidence="2" type="ORF">HDF22_002012</name>
    <name evidence="1" type="ORF">HDF23_004877</name>
</gene>
<evidence type="ECO:0000313" key="4">
    <source>
        <dbReference type="Proteomes" id="UP000548326"/>
    </source>
</evidence>
<protein>
    <submittedName>
        <fullName evidence="2">Uncharacterized protein</fullName>
    </submittedName>
</protein>
<name>A0A1N7F2F9_9SPHI</name>
<dbReference type="STRING" id="354630.SAMN05421821_11676"/>
<reference evidence="3 4" key="1">
    <citation type="submission" date="2020-08" db="EMBL/GenBank/DDBJ databases">
        <title>Genomic Encyclopedia of Type Strains, Phase IV (KMG-V): Genome sequencing to study the core and pangenomes of soil and plant-associated prokaryotes.</title>
        <authorList>
            <person name="Whitman W."/>
        </authorList>
    </citation>
    <scope>NUCLEOTIDE SEQUENCE [LARGE SCALE GENOMIC DNA]</scope>
    <source>
        <strain evidence="1 3">ANJLi2</strain>
        <strain evidence="2 4">MP601</strain>
    </source>
</reference>
<accession>A0A1N7F2F9</accession>
<dbReference type="Proteomes" id="UP000541583">
    <property type="component" value="Unassembled WGS sequence"/>
</dbReference>
<proteinExistence type="predicted"/>
<keyword evidence="3" id="KW-1185">Reference proteome</keyword>
<dbReference type="EMBL" id="JACHCB010000016">
    <property type="protein sequence ID" value="MBB6112104.1"/>
    <property type="molecule type" value="Genomic_DNA"/>
</dbReference>
<dbReference type="EMBL" id="JACHCA010000005">
    <property type="protein sequence ID" value="MBB6127899.1"/>
    <property type="molecule type" value="Genomic_DNA"/>
</dbReference>
<organism evidence="2 4">
    <name type="scientific">Mucilaginibacter lappiensis</name>
    <dbReference type="NCBI Taxonomy" id="354630"/>
    <lineage>
        <taxon>Bacteria</taxon>
        <taxon>Pseudomonadati</taxon>
        <taxon>Bacteroidota</taxon>
        <taxon>Sphingobacteriia</taxon>
        <taxon>Sphingobacteriales</taxon>
        <taxon>Sphingobacteriaceae</taxon>
        <taxon>Mucilaginibacter</taxon>
    </lineage>
</organism>
<sequence>MKTSIKVLIALMVICIQGVRSQAQSTKNATGIYLNEQDYKSGKLSYALDNNDKLQLNGFLNGKYVTLAYQGKKMKLSKSEIFGYRQNNQDFRFYENVAYKILDTAGFMLYSRQQLVQQGKGYAPVECYFYSVSTANPVLSLTIENMDKSFPARTEFRYSIRNHFRRDADLMAFDKVDRQYEIKYLYFKHA</sequence>
<dbReference type="RefSeq" id="WP_076377142.1">
    <property type="nucleotide sequence ID" value="NZ_FTMG01000016.1"/>
</dbReference>
<comment type="caution">
    <text evidence="2">The sequence shown here is derived from an EMBL/GenBank/DDBJ whole genome shotgun (WGS) entry which is preliminary data.</text>
</comment>
<dbReference type="OrthoDB" id="946740at2"/>